<dbReference type="GO" id="GO:0032993">
    <property type="term" value="C:protein-DNA complex"/>
    <property type="evidence" value="ECO:0007669"/>
    <property type="project" value="TreeGrafter"/>
</dbReference>
<keyword evidence="11" id="KW-1185">Reference proteome</keyword>
<dbReference type="InterPro" id="IPR036388">
    <property type="entry name" value="WH-like_DNA-bd_sf"/>
</dbReference>
<evidence type="ECO:0000256" key="5">
    <source>
        <dbReference type="ARBA" id="ARBA00023163"/>
    </source>
</evidence>
<dbReference type="SUPFAM" id="SSF52172">
    <property type="entry name" value="CheY-like"/>
    <property type="match status" value="1"/>
</dbReference>
<dbReference type="PANTHER" id="PTHR48111:SF67">
    <property type="entry name" value="TRANSCRIPTIONAL REGULATORY PROTEIN TCTD"/>
    <property type="match status" value="1"/>
</dbReference>
<dbReference type="SMART" id="SM00862">
    <property type="entry name" value="Trans_reg_C"/>
    <property type="match status" value="1"/>
</dbReference>
<dbReference type="PROSITE" id="PS51755">
    <property type="entry name" value="OMPR_PHOB"/>
    <property type="match status" value="1"/>
</dbReference>
<dbReference type="Pfam" id="PF00486">
    <property type="entry name" value="Trans_reg_C"/>
    <property type="match status" value="1"/>
</dbReference>
<dbReference type="CDD" id="cd00383">
    <property type="entry name" value="trans_reg_C"/>
    <property type="match status" value="1"/>
</dbReference>
<dbReference type="SMART" id="SM00448">
    <property type="entry name" value="REC"/>
    <property type="match status" value="1"/>
</dbReference>
<dbReference type="GO" id="GO:0005829">
    <property type="term" value="C:cytosol"/>
    <property type="evidence" value="ECO:0007669"/>
    <property type="project" value="TreeGrafter"/>
</dbReference>
<dbReference type="FunFam" id="3.40.50.2300:FF:000002">
    <property type="entry name" value="DNA-binding response regulator PhoP"/>
    <property type="match status" value="1"/>
</dbReference>
<dbReference type="InterPro" id="IPR039420">
    <property type="entry name" value="WalR-like"/>
</dbReference>
<reference evidence="10 11" key="1">
    <citation type="submission" date="2019-07" db="EMBL/GenBank/DDBJ databases">
        <title>Caenimonas sedimenti sp. nov., isolated from activated sludge.</title>
        <authorList>
            <person name="Xu J."/>
        </authorList>
    </citation>
    <scope>NUCLEOTIDE SEQUENCE [LARGE SCALE GENOMIC DNA]</scope>
    <source>
        <strain evidence="10 11">HX-9-20</strain>
    </source>
</reference>
<name>A0A562ZVK0_9BURK</name>
<organism evidence="10 11">
    <name type="scientific">Caenimonas sedimenti</name>
    <dbReference type="NCBI Taxonomy" id="2596921"/>
    <lineage>
        <taxon>Bacteria</taxon>
        <taxon>Pseudomonadati</taxon>
        <taxon>Pseudomonadota</taxon>
        <taxon>Betaproteobacteria</taxon>
        <taxon>Burkholderiales</taxon>
        <taxon>Comamonadaceae</taxon>
        <taxon>Caenimonas</taxon>
    </lineage>
</organism>
<dbReference type="InterPro" id="IPR001789">
    <property type="entry name" value="Sig_transdc_resp-reg_receiver"/>
</dbReference>
<dbReference type="AlphaFoldDB" id="A0A562ZVK0"/>
<dbReference type="GO" id="GO:0000156">
    <property type="term" value="F:phosphorelay response regulator activity"/>
    <property type="evidence" value="ECO:0007669"/>
    <property type="project" value="TreeGrafter"/>
</dbReference>
<evidence type="ECO:0000256" key="7">
    <source>
        <dbReference type="PROSITE-ProRule" id="PRU01091"/>
    </source>
</evidence>
<evidence type="ECO:0000259" key="9">
    <source>
        <dbReference type="PROSITE" id="PS51755"/>
    </source>
</evidence>
<evidence type="ECO:0000256" key="3">
    <source>
        <dbReference type="ARBA" id="ARBA00023015"/>
    </source>
</evidence>
<dbReference type="Pfam" id="PF00072">
    <property type="entry name" value="Response_reg"/>
    <property type="match status" value="1"/>
</dbReference>
<keyword evidence="5" id="KW-0804">Transcription</keyword>
<dbReference type="EMBL" id="VOBQ01000004">
    <property type="protein sequence ID" value="TWO72493.1"/>
    <property type="molecule type" value="Genomic_DNA"/>
</dbReference>
<keyword evidence="4 7" id="KW-0238">DNA-binding</keyword>
<evidence type="ECO:0000256" key="6">
    <source>
        <dbReference type="PROSITE-ProRule" id="PRU00169"/>
    </source>
</evidence>
<feature type="DNA-binding region" description="OmpR/PhoB-type" evidence="7">
    <location>
        <begin position="127"/>
        <end position="227"/>
    </location>
</feature>
<dbReference type="Gene3D" id="3.40.50.2300">
    <property type="match status" value="1"/>
</dbReference>
<dbReference type="InterPro" id="IPR001867">
    <property type="entry name" value="OmpR/PhoB-type_DNA-bd"/>
</dbReference>
<accession>A0A562ZVK0</accession>
<evidence type="ECO:0000313" key="10">
    <source>
        <dbReference type="EMBL" id="TWO72493.1"/>
    </source>
</evidence>
<evidence type="ECO:0000313" key="11">
    <source>
        <dbReference type="Proteomes" id="UP000318199"/>
    </source>
</evidence>
<dbReference type="OrthoDB" id="9802426at2"/>
<dbReference type="SUPFAM" id="SSF46894">
    <property type="entry name" value="C-terminal effector domain of the bipartite response regulators"/>
    <property type="match status" value="1"/>
</dbReference>
<dbReference type="InterPro" id="IPR016032">
    <property type="entry name" value="Sig_transdc_resp-reg_C-effctor"/>
</dbReference>
<dbReference type="GO" id="GO:0006355">
    <property type="term" value="P:regulation of DNA-templated transcription"/>
    <property type="evidence" value="ECO:0007669"/>
    <property type="project" value="InterPro"/>
</dbReference>
<sequence length="238" mass="26126">MRLLLVEDDVMVASGIKLGLSNAGYAVDWVGSGERAEEVLRTEVFDAAIIDIGLPQMDGLELTRRLRRPEMASQNLPVLILTARDALHDRVQGLDLGADDYMVKPFELPELLARLRALLRRSQAATSAVLSFGPIELDTANRRASATKGGVSQPLELGPREWTVMEYLLINAPKPASKEKLLQALTGWDKEITPNAVEVYISRLRGKLEPYGVALRSIRGFGYRLELRGAAPEPEPGG</sequence>
<feature type="domain" description="Response regulatory" evidence="8">
    <location>
        <begin position="2"/>
        <end position="119"/>
    </location>
</feature>
<dbReference type="Gene3D" id="1.10.10.10">
    <property type="entry name" value="Winged helix-like DNA-binding domain superfamily/Winged helix DNA-binding domain"/>
    <property type="match status" value="1"/>
</dbReference>
<dbReference type="PANTHER" id="PTHR48111">
    <property type="entry name" value="REGULATOR OF RPOS"/>
    <property type="match status" value="1"/>
</dbReference>
<comment type="caution">
    <text evidence="10">The sequence shown here is derived from an EMBL/GenBank/DDBJ whole genome shotgun (WGS) entry which is preliminary data.</text>
</comment>
<feature type="domain" description="OmpR/PhoB-type" evidence="9">
    <location>
        <begin position="127"/>
        <end position="227"/>
    </location>
</feature>
<evidence type="ECO:0000256" key="4">
    <source>
        <dbReference type="ARBA" id="ARBA00023125"/>
    </source>
</evidence>
<keyword evidence="2" id="KW-0902">Two-component regulatory system</keyword>
<dbReference type="Proteomes" id="UP000318199">
    <property type="component" value="Unassembled WGS sequence"/>
</dbReference>
<evidence type="ECO:0000256" key="1">
    <source>
        <dbReference type="ARBA" id="ARBA00022553"/>
    </source>
</evidence>
<keyword evidence="1 6" id="KW-0597">Phosphoprotein</keyword>
<evidence type="ECO:0000259" key="8">
    <source>
        <dbReference type="PROSITE" id="PS50110"/>
    </source>
</evidence>
<dbReference type="InterPro" id="IPR011006">
    <property type="entry name" value="CheY-like_superfamily"/>
</dbReference>
<dbReference type="GO" id="GO:0000976">
    <property type="term" value="F:transcription cis-regulatory region binding"/>
    <property type="evidence" value="ECO:0007669"/>
    <property type="project" value="TreeGrafter"/>
</dbReference>
<feature type="modified residue" description="4-aspartylphosphate" evidence="6">
    <location>
        <position position="51"/>
    </location>
</feature>
<keyword evidence="3" id="KW-0805">Transcription regulation</keyword>
<evidence type="ECO:0000256" key="2">
    <source>
        <dbReference type="ARBA" id="ARBA00023012"/>
    </source>
</evidence>
<protein>
    <submittedName>
        <fullName evidence="10">Response regulator transcription factor</fullName>
    </submittedName>
</protein>
<dbReference type="CDD" id="cd17624">
    <property type="entry name" value="REC_OmpR_PmrA-like"/>
    <property type="match status" value="1"/>
</dbReference>
<proteinExistence type="predicted"/>
<dbReference type="PROSITE" id="PS50110">
    <property type="entry name" value="RESPONSE_REGULATORY"/>
    <property type="match status" value="1"/>
</dbReference>
<dbReference type="RefSeq" id="WP_145892317.1">
    <property type="nucleotide sequence ID" value="NZ_VOBQ01000004.1"/>
</dbReference>
<dbReference type="Gene3D" id="6.10.250.690">
    <property type="match status" value="1"/>
</dbReference>
<gene>
    <name evidence="10" type="ORF">FN976_07280</name>
</gene>